<dbReference type="OrthoDB" id="429813at2759"/>
<keyword evidence="1" id="KW-0521">NADP</keyword>
<gene>
    <name evidence="3" type="ORF">AFUS01_LOCUS3503</name>
</gene>
<comment type="catalytic activity">
    <reaction evidence="1">
        <text>a long-chain fatty acyl-CoA + 2 NADPH + 2 H(+) = a long-chain primary fatty alcohol + 2 NADP(+) + CoA</text>
        <dbReference type="Rhea" id="RHEA:52716"/>
        <dbReference type="ChEBI" id="CHEBI:15378"/>
        <dbReference type="ChEBI" id="CHEBI:57287"/>
        <dbReference type="ChEBI" id="CHEBI:57783"/>
        <dbReference type="ChEBI" id="CHEBI:58349"/>
        <dbReference type="ChEBI" id="CHEBI:77396"/>
        <dbReference type="ChEBI" id="CHEBI:83139"/>
        <dbReference type="EC" id="1.2.1.84"/>
    </reaction>
</comment>
<dbReference type="GO" id="GO:0080019">
    <property type="term" value="F:alcohol-forming very long-chain fatty acyl-CoA reductase activity"/>
    <property type="evidence" value="ECO:0007669"/>
    <property type="project" value="InterPro"/>
</dbReference>
<reference evidence="3" key="1">
    <citation type="submission" date="2021-06" db="EMBL/GenBank/DDBJ databases">
        <authorList>
            <person name="Hodson N. C."/>
            <person name="Mongue J. A."/>
            <person name="Jaron S. K."/>
        </authorList>
    </citation>
    <scope>NUCLEOTIDE SEQUENCE</scope>
</reference>
<accession>A0A8J2J5L6</accession>
<dbReference type="InterPro" id="IPR026055">
    <property type="entry name" value="FAR"/>
</dbReference>
<feature type="domain" description="Thioester reductase (TE)" evidence="2">
    <location>
        <begin position="14"/>
        <end position="100"/>
    </location>
</feature>
<evidence type="ECO:0000259" key="2">
    <source>
        <dbReference type="Pfam" id="PF07993"/>
    </source>
</evidence>
<keyword evidence="1" id="KW-0443">Lipid metabolism</keyword>
<evidence type="ECO:0000313" key="3">
    <source>
        <dbReference type="EMBL" id="CAG7690051.1"/>
    </source>
</evidence>
<name>A0A8J2J5L6_9HEXA</name>
<dbReference type="PANTHER" id="PTHR11011:SF45">
    <property type="entry name" value="FATTY ACYL-COA REDUCTASE CG8306-RELATED"/>
    <property type="match status" value="1"/>
</dbReference>
<comment type="similarity">
    <text evidence="1">Belongs to the fatty acyl-CoA reductase family.</text>
</comment>
<comment type="function">
    <text evidence="1">Catalyzes the reduction of fatty acyl-CoA to fatty alcohols.</text>
</comment>
<comment type="caution">
    <text evidence="3">The sequence shown here is derived from an EMBL/GenBank/DDBJ whole genome shotgun (WGS) entry which is preliminary data.</text>
</comment>
<dbReference type="GO" id="GO:0005777">
    <property type="term" value="C:peroxisome"/>
    <property type="evidence" value="ECO:0007669"/>
    <property type="project" value="TreeGrafter"/>
</dbReference>
<keyword evidence="1" id="KW-0560">Oxidoreductase</keyword>
<dbReference type="EMBL" id="CAJVCH010021099">
    <property type="protein sequence ID" value="CAG7690051.1"/>
    <property type="molecule type" value="Genomic_DNA"/>
</dbReference>
<dbReference type="Pfam" id="PF07993">
    <property type="entry name" value="NAD_binding_4"/>
    <property type="match status" value="1"/>
</dbReference>
<feature type="non-terminal residue" evidence="3">
    <location>
        <position position="1"/>
    </location>
</feature>
<organism evidence="3 4">
    <name type="scientific">Allacma fusca</name>
    <dbReference type="NCBI Taxonomy" id="39272"/>
    <lineage>
        <taxon>Eukaryota</taxon>
        <taxon>Metazoa</taxon>
        <taxon>Ecdysozoa</taxon>
        <taxon>Arthropoda</taxon>
        <taxon>Hexapoda</taxon>
        <taxon>Collembola</taxon>
        <taxon>Symphypleona</taxon>
        <taxon>Sminthuridae</taxon>
        <taxon>Allacma</taxon>
    </lineage>
</organism>
<dbReference type="InterPro" id="IPR013120">
    <property type="entry name" value="FAR_NAD-bd"/>
</dbReference>
<dbReference type="EC" id="1.2.1.84" evidence="1"/>
<dbReference type="GO" id="GO:0102965">
    <property type="term" value="F:alcohol-forming long-chain fatty acyl-CoA reductase activity"/>
    <property type="evidence" value="ECO:0007669"/>
    <property type="project" value="UniProtKB-EC"/>
</dbReference>
<keyword evidence="4" id="KW-1185">Reference proteome</keyword>
<evidence type="ECO:0000313" key="4">
    <source>
        <dbReference type="Proteomes" id="UP000708208"/>
    </source>
</evidence>
<dbReference type="Proteomes" id="UP000708208">
    <property type="component" value="Unassembled WGS sequence"/>
</dbReference>
<proteinExistence type="inferred from homology"/>
<protein>
    <recommendedName>
        <fullName evidence="1">Fatty acyl-CoA reductase</fullName>
        <ecNumber evidence="1">1.2.1.84</ecNumber>
    </recommendedName>
</protein>
<evidence type="ECO:0000256" key="1">
    <source>
        <dbReference type="RuleBase" id="RU363097"/>
    </source>
</evidence>
<dbReference type="GO" id="GO:0035336">
    <property type="term" value="P:long-chain fatty-acyl-CoA metabolic process"/>
    <property type="evidence" value="ECO:0007669"/>
    <property type="project" value="TreeGrafter"/>
</dbReference>
<dbReference type="PANTHER" id="PTHR11011">
    <property type="entry name" value="MALE STERILITY PROTEIN 2-RELATED"/>
    <property type="match status" value="1"/>
</dbReference>
<sequence>MSRLSYTAVTKLILKDKINTYSYSKHMAERLVELARKDLPVSIVRPGPIFAAMDEPLPGWSETSSSISKLCKLLLSGGYHTILANRGGKLDATPVDNAVN</sequence>
<keyword evidence="1" id="KW-0444">Lipid biosynthesis</keyword>
<dbReference type="AlphaFoldDB" id="A0A8J2J5L6"/>